<dbReference type="EMBL" id="CAJSLV010000043">
    <property type="protein sequence ID" value="CAG6392109.1"/>
    <property type="molecule type" value="Genomic_DNA"/>
</dbReference>
<dbReference type="AlphaFoldDB" id="A0A9W4DL02"/>
<reference evidence="2" key="1">
    <citation type="submission" date="2021-05" db="EMBL/GenBank/DDBJ databases">
        <authorList>
            <person name="Arsene-Ploetze F."/>
        </authorList>
    </citation>
    <scope>NUCLEOTIDE SEQUENCE</scope>
    <source>
        <strain evidence="2">DSM 42138</strain>
    </source>
</reference>
<sequence>MPSAATPRAPRFPSASEPPRELWSRLTSREGPGQERDQVPVSHGHRSVRLLPRFRRHRAALAEGRPRGLQQFLGDRVAGGGARQDEGADHGAQLRHAVVVASGQQRGAVAYPVDVDVPGAGGLLGLAPQIGRETGDGTAVPGVIAVPDREVVPDQRPARGLMPLCVVFRGNRRVRPRLAECVGDGLIDEVLLGVELLVEAAVGEPGRLHQVGDADRGALLPEHSRGGGYDALPVLLRLRLGHAAHGITLLDWMSVAIYRKLCLDY</sequence>
<evidence type="ECO:0000256" key="1">
    <source>
        <dbReference type="SAM" id="MobiDB-lite"/>
    </source>
</evidence>
<feature type="region of interest" description="Disordered" evidence="1">
    <location>
        <begin position="1"/>
        <end position="47"/>
    </location>
</feature>
<keyword evidence="3" id="KW-1185">Reference proteome</keyword>
<protein>
    <submittedName>
        <fullName evidence="2">Uncharacterized protein</fullName>
    </submittedName>
</protein>
<dbReference type="Proteomes" id="UP001152519">
    <property type="component" value="Unassembled WGS sequence"/>
</dbReference>
<comment type="caution">
    <text evidence="2">The sequence shown here is derived from an EMBL/GenBank/DDBJ whole genome shotgun (WGS) entry which is preliminary data.</text>
</comment>
<proteinExistence type="predicted"/>
<name>A0A9W4DL02_9ACTN</name>
<evidence type="ECO:0000313" key="3">
    <source>
        <dbReference type="Proteomes" id="UP001152519"/>
    </source>
</evidence>
<gene>
    <name evidence="2" type="ORF">SCOCK_150081</name>
</gene>
<organism evidence="2 3">
    <name type="scientific">Actinacidiphila cocklensis</name>
    <dbReference type="NCBI Taxonomy" id="887465"/>
    <lineage>
        <taxon>Bacteria</taxon>
        <taxon>Bacillati</taxon>
        <taxon>Actinomycetota</taxon>
        <taxon>Actinomycetes</taxon>
        <taxon>Kitasatosporales</taxon>
        <taxon>Streptomycetaceae</taxon>
        <taxon>Actinacidiphila</taxon>
    </lineage>
</organism>
<evidence type="ECO:0000313" key="2">
    <source>
        <dbReference type="EMBL" id="CAG6392109.1"/>
    </source>
</evidence>
<accession>A0A9W4DL02</accession>